<dbReference type="InterPro" id="IPR053156">
    <property type="entry name" value="T6SS_TssM-like"/>
</dbReference>
<name>A0ABT2E5I6_9ENTR</name>
<dbReference type="EMBL" id="JALIGE010000076">
    <property type="protein sequence ID" value="MCS2163143.1"/>
    <property type="molecule type" value="Genomic_DNA"/>
</dbReference>
<protein>
    <submittedName>
        <fullName evidence="2">Type VI secretion system protein</fullName>
    </submittedName>
</protein>
<keyword evidence="3" id="KW-1185">Reference proteome</keyword>
<comment type="caution">
    <text evidence="2">The sequence shown here is derived from an EMBL/GenBank/DDBJ whole genome shotgun (WGS) entry which is preliminary data.</text>
</comment>
<evidence type="ECO:0000313" key="2">
    <source>
        <dbReference type="EMBL" id="MCS2163143.1"/>
    </source>
</evidence>
<dbReference type="Pfam" id="PF14331">
    <property type="entry name" value="IcmF-related_N"/>
    <property type="match status" value="1"/>
</dbReference>
<dbReference type="PANTHER" id="PTHR36153:SF1">
    <property type="entry name" value="TYPE VI SECRETION SYSTEM COMPONENT TSSM1"/>
    <property type="match status" value="1"/>
</dbReference>
<organism evidence="2 3">
    <name type="scientific">Scandinavium hiltneri</name>
    <dbReference type="NCBI Taxonomy" id="2926519"/>
    <lineage>
        <taxon>Bacteria</taxon>
        <taxon>Pseudomonadati</taxon>
        <taxon>Pseudomonadota</taxon>
        <taxon>Gammaproteobacteria</taxon>
        <taxon>Enterobacterales</taxon>
        <taxon>Enterobacteriaceae</taxon>
        <taxon>Scandinavium</taxon>
    </lineage>
</organism>
<accession>A0ABT2E5I6</accession>
<evidence type="ECO:0000259" key="1">
    <source>
        <dbReference type="Pfam" id="PF14331"/>
    </source>
</evidence>
<dbReference type="InterPro" id="IPR025743">
    <property type="entry name" value="TssM1_N"/>
</dbReference>
<dbReference type="Proteomes" id="UP001205357">
    <property type="component" value="Unassembled WGS sequence"/>
</dbReference>
<dbReference type="PANTHER" id="PTHR36153">
    <property type="entry name" value="INNER MEMBRANE PROTEIN-RELATED"/>
    <property type="match status" value="1"/>
</dbReference>
<evidence type="ECO:0000313" key="3">
    <source>
        <dbReference type="Proteomes" id="UP001205357"/>
    </source>
</evidence>
<gene>
    <name evidence="2" type="ORF">MUU47_18855</name>
</gene>
<dbReference type="RefSeq" id="WP_258989691.1">
    <property type="nucleotide sequence ID" value="NZ_JALIGE010000076.1"/>
</dbReference>
<feature type="domain" description="Type VI secretion system component TssM1 N-terminal" evidence="1">
    <location>
        <begin position="135"/>
        <end position="316"/>
    </location>
</feature>
<sequence>MFALLLWLALILSVLLVRFIWISLSGLWQSKGVLAFKQRLKLTRMEHVLLEHWRTGAAVIKRIGRRKKFLPWFVLTGGRSGKTTLMASAGLPLFSNEPENALVVPTRTLRWWFFHSTGFLDLSSNFLNKTPAFERGWLRLVNWCKRVPAPAGIVVCVSVTDLQGKEAADLHLHARLIRTQIEPLIKKVKRRLPVYLFVTCCDHITGFNHWANQLSPAQRQQALGYYWLTSPIVDGKDPALLDPLFTCVKEGLDNVRVSMLSGGDPHSNTLALLDFPEHMIQLQPALQRYLAALCEPDVYFEPAELGGVWFTATEPVSKNSATRKALFTHDLMTYLLPTLSRQREIKPVGFSRRYLQRWGTMTFSLLGTSWLLWSAVSSFSLTAGDLRQMSVEQQVKQLAGIEGWSQQPLRHLPFVPLLNQRHRELETRLLAVTPRQPVNMAQVEAHYQQLFVQASPQEKRALILSLTSTIMTKQAMLDDRPLAELEKQVPVPATLSLTGARQPLPLTQDLALQRALLQQPGGEIQLNALRRLLANLVNSDSEWTWLVAPTETLTPASLTDFLPSAQSNVQVDGLWTLQGTAQIQQWLEAIRLAAGNTASLPSLAAFEQHWSTLRQEHWMALILGMNTQTAPALNGAQWQSTLVAIDQGNSPSMALARYINEQLADIPNRKASRWLTELRQLNQLQQTAVGGGVMKTASRLEKSVLQKVATLFRLDSKTLNTAVSELSVKNWTAWKGSLRAAVADAFVTPKTSERLTRGLFVAGESSDNNPLQQLDSRFTALRKSVSADQTDFSLNAVWTLYKTDAHWLVAHAMQRSGCWLQGQWQSRVLWPMEKNATRLDYQAQQDLSWQYLSDFIRGPAKSVLVVGDNGPQAGQFDGQTAGLTPEFLRMVNHVLRPDDVLAMPERENTRNDDALAALKTGQGKIEAQMAALEKTPLELTLKSQPATIPGGARLMPTGTRLTLFCDEQRWTLNSMNFSEQASFRWNPGHCSRVTLVINFPGFDLTYEYFGDTAWPDFLGDISDGQHRYLASDFPEDAAQLDSLGIKEILVRYQTGSQNTVQDTWQQWQTLNRALNDNADAQLALTDKKAEQQRPTVLNSHFSELPVRIAECQ</sequence>
<reference evidence="2 3" key="1">
    <citation type="submission" date="2022-04" db="EMBL/GenBank/DDBJ databases">
        <title>Proposal of a three novel species of Scandinavium, Scandinavium hiltneri, Scandinavium manionii, Scandinavium tedordense.</title>
        <authorList>
            <person name="Maddock D.W."/>
            <person name="Brady C.L."/>
            <person name="Denman S."/>
            <person name="Arnold D."/>
        </authorList>
    </citation>
    <scope>NUCLEOTIDE SEQUENCE [LARGE SCALE GENOMIC DNA]</scope>
    <source>
        <strain evidence="2 3">H11S7</strain>
    </source>
</reference>
<proteinExistence type="predicted"/>